<dbReference type="GeneID" id="87944958"/>
<name>A0AAX4IKJ1_9PEZI</name>
<proteinExistence type="predicted"/>
<dbReference type="Proteomes" id="UP001322277">
    <property type="component" value="Chromosome 5"/>
</dbReference>
<feature type="compositionally biased region" description="Basic and acidic residues" evidence="1">
    <location>
        <begin position="17"/>
        <end position="33"/>
    </location>
</feature>
<evidence type="ECO:0000256" key="1">
    <source>
        <dbReference type="SAM" id="MobiDB-lite"/>
    </source>
</evidence>
<dbReference type="RefSeq" id="XP_062780665.1">
    <property type="nucleotide sequence ID" value="XM_062924614.1"/>
</dbReference>
<protein>
    <submittedName>
        <fullName evidence="2">Uncharacterized protein</fullName>
    </submittedName>
</protein>
<reference evidence="3" key="1">
    <citation type="journal article" date="2023" name="bioRxiv">
        <title>Complete genome of the Medicago anthracnose fungus, Colletotrichum destructivum, reveals a mini-chromosome-like region within a core chromosome.</title>
        <authorList>
            <person name="Lapalu N."/>
            <person name="Simon A."/>
            <person name="Lu A."/>
            <person name="Plaumann P.-L."/>
            <person name="Amselem J."/>
            <person name="Pigne S."/>
            <person name="Auger A."/>
            <person name="Koch C."/>
            <person name="Dallery J.-F."/>
            <person name="O'Connell R.J."/>
        </authorList>
    </citation>
    <scope>NUCLEOTIDE SEQUENCE [LARGE SCALE GENOMIC DNA]</scope>
    <source>
        <strain evidence="3">CBS 520.97</strain>
    </source>
</reference>
<keyword evidence="3" id="KW-1185">Reference proteome</keyword>
<accession>A0AAX4IKJ1</accession>
<dbReference type="AlphaFoldDB" id="A0AAX4IKJ1"/>
<evidence type="ECO:0000313" key="2">
    <source>
        <dbReference type="EMBL" id="WQF83441.1"/>
    </source>
</evidence>
<organism evidence="2 3">
    <name type="scientific">Colletotrichum destructivum</name>
    <dbReference type="NCBI Taxonomy" id="34406"/>
    <lineage>
        <taxon>Eukaryota</taxon>
        <taxon>Fungi</taxon>
        <taxon>Dikarya</taxon>
        <taxon>Ascomycota</taxon>
        <taxon>Pezizomycotina</taxon>
        <taxon>Sordariomycetes</taxon>
        <taxon>Hypocreomycetidae</taxon>
        <taxon>Glomerellales</taxon>
        <taxon>Glomerellaceae</taxon>
        <taxon>Colletotrichum</taxon>
        <taxon>Colletotrichum destructivum species complex</taxon>
    </lineage>
</organism>
<evidence type="ECO:0000313" key="3">
    <source>
        <dbReference type="Proteomes" id="UP001322277"/>
    </source>
</evidence>
<dbReference type="KEGG" id="cdet:87944958"/>
<gene>
    <name evidence="2" type="ORF">CDEST_08455</name>
</gene>
<feature type="region of interest" description="Disordered" evidence="1">
    <location>
        <begin position="1"/>
        <end position="34"/>
    </location>
</feature>
<dbReference type="EMBL" id="CP137309">
    <property type="protein sequence ID" value="WQF83441.1"/>
    <property type="molecule type" value="Genomic_DNA"/>
</dbReference>
<feature type="region of interest" description="Disordered" evidence="1">
    <location>
        <begin position="64"/>
        <end position="89"/>
    </location>
</feature>
<sequence>MSIAPAKSKPYLQSQLIDRDMPVSPRDANHQHEPFPLTSLHRQHARHAGDSIVMLSRGCLKTTHSSLNPVERDNPGRDVQGTPAFRMNS</sequence>